<dbReference type="SUPFAM" id="SSF141130">
    <property type="entry name" value="Acetamidase/Formamidase-like"/>
    <property type="match status" value="1"/>
</dbReference>
<dbReference type="KEGG" id="eex:EZJ17_00025"/>
<evidence type="ECO:0000313" key="1">
    <source>
        <dbReference type="EMBL" id="QED91188.1"/>
    </source>
</evidence>
<sequence length="69" mass="7466">MDQATETATLMATGLLTAHGGLDTNQAIALQSIAGDLQICQVVDPNKTCCFAMPRTVTEQLRMERMELP</sequence>
<protein>
    <submittedName>
        <fullName evidence="1">Uncharacterized protein</fullName>
    </submittedName>
</protein>
<name>A0AAX1F511_9NEIS</name>
<evidence type="ECO:0000313" key="2">
    <source>
        <dbReference type="Proteomes" id="UP000326695"/>
    </source>
</evidence>
<dbReference type="Gene3D" id="3.10.28.20">
    <property type="entry name" value="Acetamidase/Formamidase-like domains"/>
    <property type="match status" value="1"/>
</dbReference>
<reference evidence="2" key="1">
    <citation type="journal article" date="2019" name="J. Anim. Genet.">
        <title>Description and whole genome sequencing of Eikenella exigua sp. nov., isolated from brain abscess and blood.</title>
        <authorList>
            <person name="Stormo K.A."/>
            <person name="Nygaard R.M."/>
            <person name="Bruvold T.S."/>
            <person name="Dimmen G."/>
            <person name="Lindemann P.C."/>
            <person name="Jordal S."/>
            <person name="Kommedal O."/>
        </authorList>
    </citation>
    <scope>NUCLEOTIDE SEQUENCE [LARGE SCALE GENOMIC DNA]</scope>
    <source>
        <strain evidence="2">PXX</strain>
    </source>
</reference>
<dbReference type="EMBL" id="CP038018">
    <property type="protein sequence ID" value="QED91188.1"/>
    <property type="molecule type" value="Genomic_DNA"/>
</dbReference>
<proteinExistence type="predicted"/>
<accession>A0AAX1F511</accession>
<gene>
    <name evidence="1" type="ORF">EZJ17_00025</name>
</gene>
<dbReference type="AlphaFoldDB" id="A0AAX1F511"/>
<dbReference type="Proteomes" id="UP000326695">
    <property type="component" value="Chromosome"/>
</dbReference>
<keyword evidence="2" id="KW-1185">Reference proteome</keyword>
<organism evidence="1 2">
    <name type="scientific">Eikenella exigua</name>
    <dbReference type="NCBI Taxonomy" id="2528037"/>
    <lineage>
        <taxon>Bacteria</taxon>
        <taxon>Pseudomonadati</taxon>
        <taxon>Pseudomonadota</taxon>
        <taxon>Betaproteobacteria</taxon>
        <taxon>Neisseriales</taxon>
        <taxon>Neisseriaceae</taxon>
        <taxon>Eikenella</taxon>
    </lineage>
</organism>